<dbReference type="PANTHER" id="PTHR19143">
    <property type="entry name" value="FIBRINOGEN/TENASCIN/ANGIOPOEITIN"/>
    <property type="match status" value="1"/>
</dbReference>
<organism evidence="2 3">
    <name type="scientific">Drosophila rubida</name>
    <dbReference type="NCBI Taxonomy" id="30044"/>
    <lineage>
        <taxon>Eukaryota</taxon>
        <taxon>Metazoa</taxon>
        <taxon>Ecdysozoa</taxon>
        <taxon>Arthropoda</taxon>
        <taxon>Hexapoda</taxon>
        <taxon>Insecta</taxon>
        <taxon>Pterygota</taxon>
        <taxon>Neoptera</taxon>
        <taxon>Endopterygota</taxon>
        <taxon>Diptera</taxon>
        <taxon>Brachycera</taxon>
        <taxon>Muscomorpha</taxon>
        <taxon>Ephydroidea</taxon>
        <taxon>Drosophilidae</taxon>
        <taxon>Drosophila</taxon>
    </lineage>
</organism>
<dbReference type="Proteomes" id="UP001200034">
    <property type="component" value="Unassembled WGS sequence"/>
</dbReference>
<name>A0AAD4PL04_9MUSC</name>
<dbReference type="Gene3D" id="3.90.215.10">
    <property type="entry name" value="Gamma Fibrinogen, chain A, domain 1"/>
    <property type="match status" value="1"/>
</dbReference>
<comment type="caution">
    <text evidence="2">The sequence shown here is derived from an EMBL/GenBank/DDBJ whole genome shotgun (WGS) entry which is preliminary data.</text>
</comment>
<dbReference type="PROSITE" id="PS51406">
    <property type="entry name" value="FIBRINOGEN_C_2"/>
    <property type="match status" value="1"/>
</dbReference>
<dbReference type="InterPro" id="IPR036056">
    <property type="entry name" value="Fibrinogen-like_C"/>
</dbReference>
<dbReference type="PANTHER" id="PTHR19143:SF327">
    <property type="entry name" value="FI21813P1-RELATED"/>
    <property type="match status" value="1"/>
</dbReference>
<dbReference type="SUPFAM" id="SSF56496">
    <property type="entry name" value="Fibrinogen C-terminal domain-like"/>
    <property type="match status" value="1"/>
</dbReference>
<evidence type="ECO:0000259" key="1">
    <source>
        <dbReference type="PROSITE" id="PS51406"/>
    </source>
</evidence>
<sequence>KSPGVHQIVVSGMNPFDVLCDSGIGGPGFIVIYQRMGEKENFDRDWAAYREGFGSFDGDFFLGLEKIYRLTKARSHELFVVNGLDIDNSEFSRYNKFKISDESNGYALLSLGYFEGTKDLIRTDENMKFSTFDRDNDESMLIRCAERLKFGWWFGNCNMS</sequence>
<dbReference type="InterPro" id="IPR002181">
    <property type="entry name" value="Fibrinogen_a/b/g_C_dom"/>
</dbReference>
<gene>
    <name evidence="2" type="ORF">KR093_010678</name>
</gene>
<reference evidence="2" key="1">
    <citation type="journal article" date="2021" name="Mol. Ecol. Resour.">
        <title>Phylogenomic analyses of the genus Drosophila reveals genomic signals of climate adaptation.</title>
        <authorList>
            <person name="Li F."/>
            <person name="Rane R.V."/>
            <person name="Luria V."/>
            <person name="Xiong Z."/>
            <person name="Chen J."/>
            <person name="Li Z."/>
            <person name="Catullo R.A."/>
            <person name="Griffin P.C."/>
            <person name="Schiffer M."/>
            <person name="Pearce S."/>
            <person name="Lee S.F."/>
            <person name="McElroy K."/>
            <person name="Stocker A."/>
            <person name="Shirriffs J."/>
            <person name="Cockerell F."/>
            <person name="Coppin C."/>
            <person name="Sgro C.M."/>
            <person name="Karger A."/>
            <person name="Cain J.W."/>
            <person name="Weber J.A."/>
            <person name="Santpere G."/>
            <person name="Kirschner M.W."/>
            <person name="Hoffmann A.A."/>
            <person name="Oakeshott J.G."/>
            <person name="Zhang G."/>
        </authorList>
    </citation>
    <scope>NUCLEOTIDE SEQUENCE</scope>
    <source>
        <strain evidence="2">BGI-SZ-2011g</strain>
    </source>
</reference>
<dbReference type="AlphaFoldDB" id="A0AAD4PL04"/>
<protein>
    <recommendedName>
        <fullName evidence="1">Fibrinogen C-terminal domain-containing protein</fullName>
    </recommendedName>
</protein>
<proteinExistence type="predicted"/>
<dbReference type="SMART" id="SM00186">
    <property type="entry name" value="FBG"/>
    <property type="match status" value="1"/>
</dbReference>
<dbReference type="InterPro" id="IPR014716">
    <property type="entry name" value="Fibrinogen_a/b/g_C_1"/>
</dbReference>
<feature type="non-terminal residue" evidence="2">
    <location>
        <position position="1"/>
    </location>
</feature>
<keyword evidence="3" id="KW-1185">Reference proteome</keyword>
<evidence type="ECO:0000313" key="2">
    <source>
        <dbReference type="EMBL" id="KAH8372230.1"/>
    </source>
</evidence>
<dbReference type="Pfam" id="PF00147">
    <property type="entry name" value="Fibrinogen_C"/>
    <property type="match status" value="1"/>
</dbReference>
<dbReference type="GO" id="GO:0005615">
    <property type="term" value="C:extracellular space"/>
    <property type="evidence" value="ECO:0007669"/>
    <property type="project" value="TreeGrafter"/>
</dbReference>
<feature type="domain" description="Fibrinogen C-terminal" evidence="1">
    <location>
        <begin position="1"/>
        <end position="160"/>
    </location>
</feature>
<evidence type="ECO:0000313" key="3">
    <source>
        <dbReference type="Proteomes" id="UP001200034"/>
    </source>
</evidence>
<dbReference type="EMBL" id="JAJJHW010002585">
    <property type="protein sequence ID" value="KAH8372230.1"/>
    <property type="molecule type" value="Genomic_DNA"/>
</dbReference>
<accession>A0AAD4PL04</accession>
<dbReference type="InterPro" id="IPR050373">
    <property type="entry name" value="Fibrinogen_C-term_domain"/>
</dbReference>